<dbReference type="UniPathway" id="UPA00591">
    <property type="reaction ID" value="UER00648"/>
</dbReference>
<evidence type="ECO:0000256" key="6">
    <source>
        <dbReference type="ARBA" id="ARBA00022490"/>
    </source>
</evidence>
<dbReference type="InterPro" id="IPR000836">
    <property type="entry name" value="PRTase_dom"/>
</dbReference>
<evidence type="ECO:0000256" key="13">
    <source>
        <dbReference type="ARBA" id="ARBA00048811"/>
    </source>
</evidence>
<dbReference type="GO" id="GO:0004422">
    <property type="term" value="F:hypoxanthine phosphoribosyltransferase activity"/>
    <property type="evidence" value="ECO:0007669"/>
    <property type="project" value="InterPro"/>
</dbReference>
<keyword evidence="11 15" id="KW-0547">Nucleotide-binding</keyword>
<evidence type="ECO:0000256" key="12">
    <source>
        <dbReference type="ARBA" id="ARBA00022842"/>
    </source>
</evidence>
<comment type="catalytic activity">
    <reaction evidence="14">
        <text>IMP + diphosphate = hypoxanthine + 5-phospho-alpha-D-ribose 1-diphosphate</text>
        <dbReference type="Rhea" id="RHEA:17973"/>
        <dbReference type="ChEBI" id="CHEBI:17368"/>
        <dbReference type="ChEBI" id="CHEBI:33019"/>
        <dbReference type="ChEBI" id="CHEBI:58017"/>
        <dbReference type="ChEBI" id="CHEBI:58053"/>
        <dbReference type="EC" id="2.4.2.8"/>
    </reaction>
    <physiologicalReaction direction="right-to-left" evidence="14">
        <dbReference type="Rhea" id="RHEA:17975"/>
    </physiologicalReaction>
</comment>
<comment type="cofactor">
    <cofactor evidence="1 15">
        <name>Mg(2+)</name>
        <dbReference type="ChEBI" id="CHEBI:18420"/>
    </cofactor>
</comment>
<gene>
    <name evidence="17" type="primary">hprT</name>
    <name evidence="17" type="ORF">SCORR_v1c08580</name>
</gene>
<dbReference type="GO" id="GO:0000166">
    <property type="term" value="F:nucleotide binding"/>
    <property type="evidence" value="ECO:0007669"/>
    <property type="project" value="UniProtKB-KW"/>
</dbReference>
<dbReference type="OrthoDB" id="9802824at2"/>
<organism evidence="17 18">
    <name type="scientific">Spiroplasma corruscae</name>
    <dbReference type="NCBI Taxonomy" id="216934"/>
    <lineage>
        <taxon>Bacteria</taxon>
        <taxon>Bacillati</taxon>
        <taxon>Mycoplasmatota</taxon>
        <taxon>Mollicutes</taxon>
        <taxon>Entomoplasmatales</taxon>
        <taxon>Spiroplasmataceae</taxon>
        <taxon>Spiroplasma</taxon>
    </lineage>
</organism>
<dbReference type="EC" id="2.4.2.8" evidence="15"/>
<name>A0A222EQ18_9MOLU</name>
<dbReference type="GO" id="GO:0005829">
    <property type="term" value="C:cytosol"/>
    <property type="evidence" value="ECO:0007669"/>
    <property type="project" value="TreeGrafter"/>
</dbReference>
<dbReference type="CDD" id="cd06223">
    <property type="entry name" value="PRTases_typeI"/>
    <property type="match status" value="1"/>
</dbReference>
<dbReference type="Pfam" id="PF00156">
    <property type="entry name" value="Pribosyltran"/>
    <property type="match status" value="1"/>
</dbReference>
<protein>
    <recommendedName>
        <fullName evidence="15">Hypoxanthine phosphoribosyltransferase</fullName>
        <ecNumber evidence="15">2.4.2.8</ecNumber>
    </recommendedName>
</protein>
<keyword evidence="8 15" id="KW-0808">Transferase</keyword>
<evidence type="ECO:0000259" key="16">
    <source>
        <dbReference type="Pfam" id="PF00156"/>
    </source>
</evidence>
<dbReference type="SUPFAM" id="SSF53271">
    <property type="entry name" value="PRTase-like"/>
    <property type="match status" value="1"/>
</dbReference>
<dbReference type="GO" id="GO:0046100">
    <property type="term" value="P:hypoxanthine metabolic process"/>
    <property type="evidence" value="ECO:0007669"/>
    <property type="project" value="TreeGrafter"/>
</dbReference>
<evidence type="ECO:0000256" key="1">
    <source>
        <dbReference type="ARBA" id="ARBA00001946"/>
    </source>
</evidence>
<evidence type="ECO:0000256" key="8">
    <source>
        <dbReference type="ARBA" id="ARBA00022679"/>
    </source>
</evidence>
<dbReference type="PANTHER" id="PTHR43340:SF1">
    <property type="entry name" value="HYPOXANTHINE PHOSPHORIBOSYLTRANSFERASE"/>
    <property type="match status" value="1"/>
</dbReference>
<evidence type="ECO:0000256" key="15">
    <source>
        <dbReference type="RuleBase" id="RU364099"/>
    </source>
</evidence>
<dbReference type="InterPro" id="IPR050408">
    <property type="entry name" value="HGPRT"/>
</dbReference>
<dbReference type="Gene3D" id="3.40.50.2020">
    <property type="match status" value="1"/>
</dbReference>
<dbReference type="GO" id="GO:0006166">
    <property type="term" value="P:purine ribonucleoside salvage"/>
    <property type="evidence" value="ECO:0007669"/>
    <property type="project" value="UniProtKB-KW"/>
</dbReference>
<proteinExistence type="inferred from homology"/>
<dbReference type="NCBIfam" id="TIGR01203">
    <property type="entry name" value="HGPRTase"/>
    <property type="match status" value="1"/>
</dbReference>
<comment type="pathway">
    <text evidence="3 15">Purine metabolism; IMP biosynthesis via salvage pathway; IMP from hypoxanthine: step 1/1.</text>
</comment>
<dbReference type="PANTHER" id="PTHR43340">
    <property type="entry name" value="HYPOXANTHINE-GUANINE PHOSPHORIBOSYLTRANSFERASE"/>
    <property type="match status" value="1"/>
</dbReference>
<reference evidence="17 18" key="1">
    <citation type="submission" date="2017-07" db="EMBL/GenBank/DDBJ databases">
        <title>Complete genome sequence of Spiroplasma corruscae EC-1 (DSM 19793).</title>
        <authorList>
            <person name="Tsai Y.-M."/>
            <person name="Lo W.-S."/>
            <person name="Kuo C.-H."/>
        </authorList>
    </citation>
    <scope>NUCLEOTIDE SEQUENCE [LARGE SCALE GENOMIC DNA]</scope>
    <source>
        <strain evidence="17 18">EC-1</strain>
    </source>
</reference>
<keyword evidence="12 15" id="KW-0460">Magnesium</keyword>
<keyword evidence="9 15" id="KW-0479">Metal-binding</keyword>
<accession>A0A222EQ18</accession>
<dbReference type="RefSeq" id="WP_094049547.1">
    <property type="nucleotide sequence ID" value="NZ_CP022535.1"/>
</dbReference>
<dbReference type="AlphaFoldDB" id="A0A222EQ18"/>
<dbReference type="InterPro" id="IPR029057">
    <property type="entry name" value="PRTase-like"/>
</dbReference>
<keyword evidence="18" id="KW-1185">Reference proteome</keyword>
<dbReference type="InterPro" id="IPR005904">
    <property type="entry name" value="Hxn_phspho_trans"/>
</dbReference>
<keyword evidence="7 15" id="KW-0328">Glycosyltransferase</keyword>
<evidence type="ECO:0000256" key="14">
    <source>
        <dbReference type="ARBA" id="ARBA00049402"/>
    </source>
</evidence>
<dbReference type="GO" id="GO:0032264">
    <property type="term" value="P:IMP salvage"/>
    <property type="evidence" value="ECO:0007669"/>
    <property type="project" value="UniProtKB-UniPathway"/>
</dbReference>
<evidence type="ECO:0000256" key="5">
    <source>
        <dbReference type="ARBA" id="ARBA00008391"/>
    </source>
</evidence>
<keyword evidence="10 15" id="KW-0660">Purine salvage</keyword>
<evidence type="ECO:0000256" key="3">
    <source>
        <dbReference type="ARBA" id="ARBA00004669"/>
    </source>
</evidence>
<keyword evidence="6 15" id="KW-0963">Cytoplasm</keyword>
<dbReference type="GO" id="GO:0000287">
    <property type="term" value="F:magnesium ion binding"/>
    <property type="evidence" value="ECO:0007669"/>
    <property type="project" value="TreeGrafter"/>
</dbReference>
<dbReference type="EMBL" id="CP022535">
    <property type="protein sequence ID" value="ASP28630.1"/>
    <property type="molecule type" value="Genomic_DNA"/>
</dbReference>
<comment type="catalytic activity">
    <reaction evidence="13">
        <text>GMP + diphosphate = guanine + 5-phospho-alpha-D-ribose 1-diphosphate</text>
        <dbReference type="Rhea" id="RHEA:25424"/>
        <dbReference type="ChEBI" id="CHEBI:16235"/>
        <dbReference type="ChEBI" id="CHEBI:33019"/>
        <dbReference type="ChEBI" id="CHEBI:58017"/>
        <dbReference type="ChEBI" id="CHEBI:58115"/>
        <dbReference type="EC" id="2.4.2.8"/>
    </reaction>
    <physiologicalReaction direction="right-to-left" evidence="13">
        <dbReference type="Rhea" id="RHEA:25426"/>
    </physiologicalReaction>
</comment>
<dbReference type="GO" id="GO:0032263">
    <property type="term" value="P:GMP salvage"/>
    <property type="evidence" value="ECO:0007669"/>
    <property type="project" value="TreeGrafter"/>
</dbReference>
<feature type="domain" description="Phosphoribosyltransferase" evidence="16">
    <location>
        <begin position="20"/>
        <end position="167"/>
    </location>
</feature>
<evidence type="ECO:0000256" key="11">
    <source>
        <dbReference type="ARBA" id="ARBA00022741"/>
    </source>
</evidence>
<evidence type="ECO:0000313" key="18">
    <source>
        <dbReference type="Proteomes" id="UP000203229"/>
    </source>
</evidence>
<comment type="subcellular location">
    <subcellularLocation>
        <location evidence="2 15">Cytoplasm</location>
    </subcellularLocation>
</comment>
<evidence type="ECO:0000256" key="4">
    <source>
        <dbReference type="ARBA" id="ARBA00004676"/>
    </source>
</evidence>
<dbReference type="GO" id="GO:0052657">
    <property type="term" value="F:guanine phosphoribosyltransferase activity"/>
    <property type="evidence" value="ECO:0007669"/>
    <property type="project" value="RHEA"/>
</dbReference>
<evidence type="ECO:0000256" key="7">
    <source>
        <dbReference type="ARBA" id="ARBA00022676"/>
    </source>
</evidence>
<dbReference type="Proteomes" id="UP000203229">
    <property type="component" value="Chromosome"/>
</dbReference>
<comment type="similarity">
    <text evidence="5 15">Belongs to the purine/pyrimidine phosphoribosyltransferase family.</text>
</comment>
<comment type="pathway">
    <text evidence="4">Purine metabolism; GMP biosynthesis via salvage pathway; GMP from guanine: step 1/1.</text>
</comment>
<dbReference type="GO" id="GO:0006178">
    <property type="term" value="P:guanine salvage"/>
    <property type="evidence" value="ECO:0007669"/>
    <property type="project" value="TreeGrafter"/>
</dbReference>
<evidence type="ECO:0000256" key="9">
    <source>
        <dbReference type="ARBA" id="ARBA00022723"/>
    </source>
</evidence>
<evidence type="ECO:0000256" key="10">
    <source>
        <dbReference type="ARBA" id="ARBA00022726"/>
    </source>
</evidence>
<dbReference type="KEGG" id="scou:SCORR_v1c08580"/>
<evidence type="ECO:0000313" key="17">
    <source>
        <dbReference type="EMBL" id="ASP28630.1"/>
    </source>
</evidence>
<evidence type="ECO:0000256" key="2">
    <source>
        <dbReference type="ARBA" id="ARBA00004496"/>
    </source>
</evidence>
<sequence>MDRHPLVKKVLVDKVEIDSKIDSLANEVNSYYKNKKVKDNTVVIIGLLKGCIPFMASLIKKFDFQCVIDFMIVSSYGGTLTNIHEPKILHNINTDIKDADVLIVEDIIDTGITLNFMKDYLEKKGAKEVKVITLASKPNKLKTNIKPDWNGFEFGDEFLIGYGLDYQERFRNLPYIAICDTDKLNDWEW</sequence>